<reference evidence="10 11" key="1">
    <citation type="submission" date="2016-10" db="EMBL/GenBank/DDBJ databases">
        <authorList>
            <person name="de Groot N.N."/>
        </authorList>
    </citation>
    <scope>NUCLEOTIDE SEQUENCE [LARGE SCALE GENOMIC DNA]</scope>
    <source>
        <strain evidence="10 11">CGMCC 1.3430</strain>
    </source>
</reference>
<gene>
    <name evidence="10" type="ORF">SAMN04488051_104248</name>
</gene>
<dbReference type="Proteomes" id="UP000198773">
    <property type="component" value="Unassembled WGS sequence"/>
</dbReference>
<keyword evidence="11" id="KW-1185">Reference proteome</keyword>
<evidence type="ECO:0000256" key="9">
    <source>
        <dbReference type="SAM" id="Phobius"/>
    </source>
</evidence>
<dbReference type="InterPro" id="IPR004485">
    <property type="entry name" value="Cobalamin_biosynth_CobD/CbiB"/>
</dbReference>
<evidence type="ECO:0000256" key="7">
    <source>
        <dbReference type="ARBA" id="ARBA00022989"/>
    </source>
</evidence>
<evidence type="ECO:0000313" key="11">
    <source>
        <dbReference type="Proteomes" id="UP000198773"/>
    </source>
</evidence>
<evidence type="ECO:0000313" key="10">
    <source>
        <dbReference type="EMBL" id="SEA61890.1"/>
    </source>
</evidence>
<dbReference type="GO" id="GO:0048472">
    <property type="term" value="F:threonine-phosphate decarboxylase activity"/>
    <property type="evidence" value="ECO:0007669"/>
    <property type="project" value="InterPro"/>
</dbReference>
<dbReference type="GO" id="GO:0009236">
    <property type="term" value="P:cobalamin biosynthetic process"/>
    <property type="evidence" value="ECO:0007669"/>
    <property type="project" value="UniProtKB-UniPathway"/>
</dbReference>
<dbReference type="OrthoDB" id="5586491at2"/>
<dbReference type="UniPathway" id="UPA00148"/>
<accession>A0A1H4CNJ1</accession>
<organism evidence="10 11">
    <name type="scientific">Alkalimonas amylolytica</name>
    <dbReference type="NCBI Taxonomy" id="152573"/>
    <lineage>
        <taxon>Bacteria</taxon>
        <taxon>Pseudomonadati</taxon>
        <taxon>Pseudomonadota</taxon>
        <taxon>Gammaproteobacteria</taxon>
        <taxon>Alkalimonas</taxon>
    </lineage>
</organism>
<keyword evidence="7 9" id="KW-1133">Transmembrane helix</keyword>
<evidence type="ECO:0000256" key="2">
    <source>
        <dbReference type="ARBA" id="ARBA00004953"/>
    </source>
</evidence>
<comment type="similarity">
    <text evidence="3">Belongs to the CobD/CbiB family.</text>
</comment>
<feature type="transmembrane region" description="Helical" evidence="9">
    <location>
        <begin position="163"/>
        <end position="183"/>
    </location>
</feature>
<keyword evidence="5" id="KW-0169">Cobalamin biosynthesis</keyword>
<protein>
    <submittedName>
        <fullName evidence="10">Adenosylcobinamide-phosphate synthase</fullName>
    </submittedName>
</protein>
<feature type="transmembrane region" description="Helical" evidence="9">
    <location>
        <begin position="84"/>
        <end position="104"/>
    </location>
</feature>
<keyword evidence="4" id="KW-1003">Cell membrane</keyword>
<evidence type="ECO:0000256" key="4">
    <source>
        <dbReference type="ARBA" id="ARBA00022475"/>
    </source>
</evidence>
<evidence type="ECO:0000256" key="3">
    <source>
        <dbReference type="ARBA" id="ARBA00006263"/>
    </source>
</evidence>
<comment type="subcellular location">
    <subcellularLocation>
        <location evidence="1">Cell membrane</location>
        <topology evidence="1">Multi-pass membrane protein</topology>
    </subcellularLocation>
</comment>
<keyword evidence="6 9" id="KW-0812">Transmembrane</keyword>
<feature type="transmembrane region" description="Helical" evidence="9">
    <location>
        <begin position="299"/>
        <end position="320"/>
    </location>
</feature>
<dbReference type="STRING" id="152573.SAMN04488051_104248"/>
<evidence type="ECO:0000256" key="1">
    <source>
        <dbReference type="ARBA" id="ARBA00004651"/>
    </source>
</evidence>
<keyword evidence="8 9" id="KW-0472">Membrane</keyword>
<dbReference type="EMBL" id="FNRM01000004">
    <property type="protein sequence ID" value="SEA61890.1"/>
    <property type="molecule type" value="Genomic_DNA"/>
</dbReference>
<dbReference type="Pfam" id="PF03186">
    <property type="entry name" value="CobD_Cbib"/>
    <property type="match status" value="1"/>
</dbReference>
<evidence type="ECO:0000256" key="5">
    <source>
        <dbReference type="ARBA" id="ARBA00022573"/>
    </source>
</evidence>
<evidence type="ECO:0000256" key="8">
    <source>
        <dbReference type="ARBA" id="ARBA00023136"/>
    </source>
</evidence>
<dbReference type="AlphaFoldDB" id="A0A1H4CNJ1"/>
<proteinExistence type="inferred from homology"/>
<feature type="transmembrane region" description="Helical" evidence="9">
    <location>
        <begin position="12"/>
        <end position="39"/>
    </location>
</feature>
<dbReference type="PANTHER" id="PTHR34308">
    <property type="entry name" value="COBALAMIN BIOSYNTHESIS PROTEIN CBIB"/>
    <property type="match status" value="1"/>
</dbReference>
<sequence>MPWLEQLQTSPAMLWLVLLLAVLLPLPASYHPLTFFRFFAQKLAQKVNPDPKRSISQLRLSGTLALLLALLPFLALLYTSNWLMAWPELYQLLLLYLCLDFAAIRQRIIRLQQALKAQQLNLARDLASRVLLRQTRSLSSLGLSKAGIESLWLQFAQVWLNTLFWYLLGGIWLAVAVRLLLILQQEWSIKLSHNRHFGAPASWLARYLLWPGYWLCFLLVCIRLRCRESFRQLQRAPKSTFNLAQSACLASACASLGCRLGGPAVYEAERKTVRDKLATDYPEPDPRHLQKALQAQQQVLHLVLLLIGMGVAAWYLLFWYH</sequence>
<feature type="transmembrane region" description="Helical" evidence="9">
    <location>
        <begin position="203"/>
        <end position="222"/>
    </location>
</feature>
<dbReference type="RefSeq" id="WP_091342462.1">
    <property type="nucleotide sequence ID" value="NZ_FNRM01000004.1"/>
</dbReference>
<name>A0A1H4CNJ1_ALKAM</name>
<comment type="pathway">
    <text evidence="2">Cofactor biosynthesis; adenosylcobalamin biosynthesis.</text>
</comment>
<dbReference type="GO" id="GO:0005886">
    <property type="term" value="C:plasma membrane"/>
    <property type="evidence" value="ECO:0007669"/>
    <property type="project" value="UniProtKB-SubCell"/>
</dbReference>
<evidence type="ECO:0000256" key="6">
    <source>
        <dbReference type="ARBA" id="ARBA00022692"/>
    </source>
</evidence>
<feature type="transmembrane region" description="Helical" evidence="9">
    <location>
        <begin position="60"/>
        <end position="78"/>
    </location>
</feature>
<dbReference type="PANTHER" id="PTHR34308:SF1">
    <property type="entry name" value="COBALAMIN BIOSYNTHESIS PROTEIN CBIB"/>
    <property type="match status" value="1"/>
</dbReference>